<evidence type="ECO:0000259" key="2">
    <source>
        <dbReference type="Pfam" id="PF04773"/>
    </source>
</evidence>
<dbReference type="EMBL" id="AQHY01000025">
    <property type="protein sequence ID" value="EOA54637.1"/>
    <property type="molecule type" value="Genomic_DNA"/>
</dbReference>
<keyword evidence="1" id="KW-0472">Membrane</keyword>
<keyword evidence="5" id="KW-1185">Reference proteome</keyword>
<dbReference type="PANTHER" id="PTHR30273">
    <property type="entry name" value="PERIPLASMIC SIGNAL SENSOR AND SIGMA FACTOR ACTIVATOR FECR-RELATED"/>
    <property type="match status" value="1"/>
</dbReference>
<dbReference type="Gene3D" id="3.55.50.30">
    <property type="match status" value="1"/>
</dbReference>
<dbReference type="RefSeq" id="WP_005940466.1">
    <property type="nucleotide sequence ID" value="NZ_KB890342.1"/>
</dbReference>
<dbReference type="eggNOG" id="COG3712">
    <property type="taxonomic scope" value="Bacteria"/>
</dbReference>
<comment type="caution">
    <text evidence="4">The sequence shown here is derived from an EMBL/GenBank/DDBJ whole genome shotgun (WGS) entry which is preliminary data.</text>
</comment>
<dbReference type="STRING" id="1121098.HMPREF1534_02030"/>
<evidence type="ECO:0000256" key="1">
    <source>
        <dbReference type="SAM" id="Phobius"/>
    </source>
</evidence>
<dbReference type="AlphaFoldDB" id="U6REZ1"/>
<organism evidence="4 5">
    <name type="scientific">Phocaeicola massiliensis B84634 = Timone 84634 = DSM 17679 = JCM 13223</name>
    <dbReference type="NCBI Taxonomy" id="1121098"/>
    <lineage>
        <taxon>Bacteria</taxon>
        <taxon>Pseudomonadati</taxon>
        <taxon>Bacteroidota</taxon>
        <taxon>Bacteroidia</taxon>
        <taxon>Bacteroidales</taxon>
        <taxon>Bacteroidaceae</taxon>
        <taxon>Phocaeicola</taxon>
    </lineage>
</organism>
<evidence type="ECO:0000313" key="4">
    <source>
        <dbReference type="EMBL" id="EOA54637.1"/>
    </source>
</evidence>
<keyword evidence="1" id="KW-1133">Transmembrane helix</keyword>
<dbReference type="Gene3D" id="2.60.120.1440">
    <property type="match status" value="1"/>
</dbReference>
<dbReference type="InterPro" id="IPR006860">
    <property type="entry name" value="FecR"/>
</dbReference>
<dbReference type="Proteomes" id="UP000017831">
    <property type="component" value="Unassembled WGS sequence"/>
</dbReference>
<dbReference type="HOGENOM" id="CLU_050192_2_3_10"/>
<dbReference type="InterPro" id="IPR012373">
    <property type="entry name" value="Ferrdict_sens_TM"/>
</dbReference>
<accession>U6REZ1</accession>
<dbReference type="PATRIC" id="fig|1121098.3.peg.2063"/>
<dbReference type="InterPro" id="IPR032508">
    <property type="entry name" value="FecR_C"/>
</dbReference>
<reference evidence="4 5" key="1">
    <citation type="submission" date="2013-04" db="EMBL/GenBank/DDBJ databases">
        <title>The Genome Sequence of Bacteroides massiliensis DSM 17679.</title>
        <authorList>
            <consortium name="The Broad Institute Genomics Platform"/>
            <person name="Earl A."/>
            <person name="Ward D."/>
            <person name="Feldgarden M."/>
            <person name="Gevers D."/>
            <person name="Martens E."/>
            <person name="Fenner L."/>
            <person name="Roux V."/>
            <person name="Mallet M.N."/>
            <person name="Raoult D."/>
            <person name="Walker B."/>
            <person name="Young S."/>
            <person name="Zeng Q."/>
            <person name="Gargeya S."/>
            <person name="Fitzgerald M."/>
            <person name="Haas B."/>
            <person name="Abouelleil A."/>
            <person name="Allen A.W."/>
            <person name="Alvarado L."/>
            <person name="Arachchi H.M."/>
            <person name="Berlin A.M."/>
            <person name="Chapman S.B."/>
            <person name="Gainer-Dewar J."/>
            <person name="Goldberg J."/>
            <person name="Griggs A."/>
            <person name="Gujja S."/>
            <person name="Hansen M."/>
            <person name="Howarth C."/>
            <person name="Imamovic A."/>
            <person name="Ireland A."/>
            <person name="Larimer J."/>
            <person name="McCowan C."/>
            <person name="Murphy C."/>
            <person name="Pearson M."/>
            <person name="Poon T.W."/>
            <person name="Priest M."/>
            <person name="Roberts A."/>
            <person name="Saif S."/>
            <person name="Shea T."/>
            <person name="Sisk P."/>
            <person name="Sykes S."/>
            <person name="Wortman J."/>
            <person name="Nusbaum C."/>
            <person name="Birren B."/>
        </authorList>
    </citation>
    <scope>NUCLEOTIDE SEQUENCE [LARGE SCALE GENOMIC DNA]</scope>
    <source>
        <strain evidence="5">B84634 / Timone 84634 / DSM 17679 / JCM 13223</strain>
    </source>
</reference>
<dbReference type="Pfam" id="PF04773">
    <property type="entry name" value="FecR"/>
    <property type="match status" value="1"/>
</dbReference>
<dbReference type="Pfam" id="PF16344">
    <property type="entry name" value="FecR_C"/>
    <property type="match status" value="1"/>
</dbReference>
<evidence type="ECO:0000313" key="5">
    <source>
        <dbReference type="Proteomes" id="UP000017831"/>
    </source>
</evidence>
<dbReference type="GeneID" id="60062017"/>
<proteinExistence type="predicted"/>
<name>U6REZ1_9BACT</name>
<feature type="transmembrane region" description="Helical" evidence="1">
    <location>
        <begin position="88"/>
        <end position="107"/>
    </location>
</feature>
<dbReference type="OrthoDB" id="649666at2"/>
<dbReference type="PIRSF" id="PIRSF018266">
    <property type="entry name" value="FecR"/>
    <property type="match status" value="1"/>
</dbReference>
<protein>
    <recommendedName>
        <fullName evidence="6">FecR protein domain-containing protein</fullName>
    </recommendedName>
</protein>
<dbReference type="FunFam" id="2.60.120.1440:FF:000001">
    <property type="entry name" value="Putative anti-sigma factor"/>
    <property type="match status" value="1"/>
</dbReference>
<evidence type="ECO:0008006" key="6">
    <source>
        <dbReference type="Google" id="ProtNLM"/>
    </source>
</evidence>
<dbReference type="GO" id="GO:0016989">
    <property type="term" value="F:sigma factor antagonist activity"/>
    <property type="evidence" value="ECO:0007669"/>
    <property type="project" value="TreeGrafter"/>
</dbReference>
<evidence type="ECO:0000259" key="3">
    <source>
        <dbReference type="Pfam" id="PF16344"/>
    </source>
</evidence>
<feature type="domain" description="Protein FecR C-terminal" evidence="3">
    <location>
        <begin position="265"/>
        <end position="334"/>
    </location>
</feature>
<keyword evidence="1" id="KW-0812">Transmembrane</keyword>
<feature type="domain" description="FecR protein" evidence="2">
    <location>
        <begin position="124"/>
        <end position="220"/>
    </location>
</feature>
<dbReference type="PANTHER" id="PTHR30273:SF2">
    <property type="entry name" value="PROTEIN FECR"/>
    <property type="match status" value="1"/>
</dbReference>
<gene>
    <name evidence="4" type="ORF">HMPREF1534_02030</name>
</gene>
<sequence>MSNSIHEFDRLMLDYLKGDITPEDRQRMTELLHKDASCREKYREMSRAYAIASVPWFERRKKQNLDFLREKLDLRSSPGRTLVRRVRVGSFAAMVALLIGLGIRFIYLNNHPAEVIVPPVSYCRIEIPQGAQSKLILPDSTSVYLNGGTIIKYDASFQNKAEREVYLNGEAYFEVAKNAEKPFIVHAADLNVKVLGTKFNVSSYPDEPNIKVSLVEGRVKVSAASDGVDKFYLSPNEQAVYDKAKKTLSVRAVDAGSQVAWTTGRLVFVNETLFHILKTIGKKYDVQILIQSRKMNTEYFSGSIDADLTLDEILSYLDVDNKFVWRRKGKTVVIADR</sequence>